<dbReference type="InterPro" id="IPR006693">
    <property type="entry name" value="AB_hydrolase_lipase"/>
</dbReference>
<organism evidence="2 3">
    <name type="scientific">Rhamnusium bicolor</name>
    <dbReference type="NCBI Taxonomy" id="1586634"/>
    <lineage>
        <taxon>Eukaryota</taxon>
        <taxon>Metazoa</taxon>
        <taxon>Ecdysozoa</taxon>
        <taxon>Arthropoda</taxon>
        <taxon>Hexapoda</taxon>
        <taxon>Insecta</taxon>
        <taxon>Pterygota</taxon>
        <taxon>Neoptera</taxon>
        <taxon>Endopterygota</taxon>
        <taxon>Coleoptera</taxon>
        <taxon>Polyphaga</taxon>
        <taxon>Cucujiformia</taxon>
        <taxon>Chrysomeloidea</taxon>
        <taxon>Cerambycidae</taxon>
        <taxon>Lepturinae</taxon>
        <taxon>Rhagiini</taxon>
        <taxon>Rhamnusium</taxon>
    </lineage>
</organism>
<dbReference type="EMBL" id="JANEYF010004054">
    <property type="protein sequence ID" value="KAJ8932347.1"/>
    <property type="molecule type" value="Genomic_DNA"/>
</dbReference>
<feature type="domain" description="Partial AB-hydrolase lipase" evidence="1">
    <location>
        <begin position="15"/>
        <end position="74"/>
    </location>
</feature>
<reference evidence="2" key="1">
    <citation type="journal article" date="2023" name="Insect Mol. Biol.">
        <title>Genome sequencing provides insights into the evolution of gene families encoding plant cell wall-degrading enzymes in longhorned beetles.</title>
        <authorList>
            <person name="Shin N.R."/>
            <person name="Okamura Y."/>
            <person name="Kirsch R."/>
            <person name="Pauchet Y."/>
        </authorList>
    </citation>
    <scope>NUCLEOTIDE SEQUENCE</scope>
    <source>
        <strain evidence="2">RBIC_L_NR</strain>
    </source>
</reference>
<sequence length="88" mass="9962">MLEKKLFLNPISSQNLVEGFGYPFESHEVVSQSGYILSLHRIPNGIKRKQLNTTKRPVALFQHGLVAASDTWLFRGPDMDLHVNGQNE</sequence>
<evidence type="ECO:0000259" key="1">
    <source>
        <dbReference type="Pfam" id="PF04083"/>
    </source>
</evidence>
<dbReference type="SUPFAM" id="SSF53474">
    <property type="entry name" value="alpha/beta-Hydrolases"/>
    <property type="match status" value="1"/>
</dbReference>
<name>A0AAV8X1A8_9CUCU</name>
<dbReference type="Proteomes" id="UP001162156">
    <property type="component" value="Unassembled WGS sequence"/>
</dbReference>
<protein>
    <recommendedName>
        <fullName evidence="1">Partial AB-hydrolase lipase domain-containing protein</fullName>
    </recommendedName>
</protein>
<comment type="caution">
    <text evidence="2">The sequence shown here is derived from an EMBL/GenBank/DDBJ whole genome shotgun (WGS) entry which is preliminary data.</text>
</comment>
<dbReference type="GO" id="GO:0006629">
    <property type="term" value="P:lipid metabolic process"/>
    <property type="evidence" value="ECO:0007669"/>
    <property type="project" value="InterPro"/>
</dbReference>
<evidence type="ECO:0000313" key="3">
    <source>
        <dbReference type="Proteomes" id="UP001162156"/>
    </source>
</evidence>
<dbReference type="PANTHER" id="PTHR11005">
    <property type="entry name" value="LYSOSOMAL ACID LIPASE-RELATED"/>
    <property type="match status" value="1"/>
</dbReference>
<keyword evidence="3" id="KW-1185">Reference proteome</keyword>
<dbReference type="Pfam" id="PF04083">
    <property type="entry name" value="Abhydro_lipase"/>
    <property type="match status" value="1"/>
</dbReference>
<dbReference type="Gene3D" id="3.40.50.1820">
    <property type="entry name" value="alpha/beta hydrolase"/>
    <property type="match status" value="1"/>
</dbReference>
<proteinExistence type="predicted"/>
<evidence type="ECO:0000313" key="2">
    <source>
        <dbReference type="EMBL" id="KAJ8932347.1"/>
    </source>
</evidence>
<dbReference type="InterPro" id="IPR029058">
    <property type="entry name" value="AB_hydrolase_fold"/>
</dbReference>
<gene>
    <name evidence="2" type="ORF">NQ314_014712</name>
</gene>
<accession>A0AAV8X1A8</accession>
<dbReference type="AlphaFoldDB" id="A0AAV8X1A8"/>